<proteinExistence type="predicted"/>
<dbReference type="Proteomes" id="UP001454086">
    <property type="component" value="Unassembled WGS sequence"/>
</dbReference>
<sequence>GNSAYLAIYEQGAVDCFEYTTWDLSTLVRISLQVPAERYTDYYDTAIFLFDTLRWEKENPIPEGFSLSYSSYGNFEFGVPDGWNAVIDNGSYVATAASGSCLTASVTQSGLDLSSLSQLDYVGAASQGKQNYLLSTYSNAGSTLIAEATYTKDGETWVNVNNILATGSYLYEFSFDCKQSEYEADGPSFLTAMKLFRVF</sequence>
<reference evidence="1 2" key="1">
    <citation type="submission" date="2024-03" db="EMBL/GenBank/DDBJ databases">
        <title>Human intestinal bacterial collection.</title>
        <authorList>
            <person name="Pauvert C."/>
            <person name="Hitch T.C.A."/>
            <person name="Clavel T."/>
        </authorList>
    </citation>
    <scope>NUCLEOTIDE SEQUENCE [LARGE SCALE GENOMIC DNA]</scope>
    <source>
        <strain evidence="1 2">CLA-SR-H021</strain>
    </source>
</reference>
<comment type="caution">
    <text evidence="1">The sequence shown here is derived from an EMBL/GenBank/DDBJ whole genome shotgun (WGS) entry which is preliminary data.</text>
</comment>
<evidence type="ECO:0000313" key="1">
    <source>
        <dbReference type="EMBL" id="MEQ2428991.1"/>
    </source>
</evidence>
<dbReference type="EMBL" id="JBBMFM010000250">
    <property type="protein sequence ID" value="MEQ2428991.1"/>
    <property type="molecule type" value="Genomic_DNA"/>
</dbReference>
<name>A0ABV1DF57_9FIRM</name>
<evidence type="ECO:0000313" key="2">
    <source>
        <dbReference type="Proteomes" id="UP001454086"/>
    </source>
</evidence>
<protein>
    <submittedName>
        <fullName evidence="1">Uncharacterized protein</fullName>
    </submittedName>
</protein>
<dbReference type="RefSeq" id="WP_349119346.1">
    <property type="nucleotide sequence ID" value="NZ_JBBMFM010000250.1"/>
</dbReference>
<keyword evidence="2" id="KW-1185">Reference proteome</keyword>
<organism evidence="1 2">
    <name type="scientific">Enterocloster hominis</name>
    <name type="common">ex Hitch et al. 2024</name>
    <dbReference type="NCBI Taxonomy" id="1917870"/>
    <lineage>
        <taxon>Bacteria</taxon>
        <taxon>Bacillati</taxon>
        <taxon>Bacillota</taxon>
        <taxon>Clostridia</taxon>
        <taxon>Lachnospirales</taxon>
        <taxon>Lachnospiraceae</taxon>
        <taxon>Enterocloster</taxon>
    </lineage>
</organism>
<gene>
    <name evidence="1" type="ORF">WMQ36_28915</name>
</gene>
<accession>A0ABV1DF57</accession>
<feature type="non-terminal residue" evidence="1">
    <location>
        <position position="1"/>
    </location>
</feature>